<proteinExistence type="predicted"/>
<protein>
    <submittedName>
        <fullName evidence="1">Uncharacterized protein</fullName>
    </submittedName>
</protein>
<evidence type="ECO:0000313" key="1">
    <source>
        <dbReference type="EMBL" id="CAH1784729.1"/>
    </source>
</evidence>
<keyword evidence="2" id="KW-1185">Reference proteome</keyword>
<dbReference type="Proteomes" id="UP000749559">
    <property type="component" value="Unassembled WGS sequence"/>
</dbReference>
<reference evidence="1" key="1">
    <citation type="submission" date="2022-03" db="EMBL/GenBank/DDBJ databases">
        <authorList>
            <person name="Martin C."/>
        </authorList>
    </citation>
    <scope>NUCLEOTIDE SEQUENCE</scope>
</reference>
<organism evidence="1 2">
    <name type="scientific">Owenia fusiformis</name>
    <name type="common">Polychaete worm</name>
    <dbReference type="NCBI Taxonomy" id="6347"/>
    <lineage>
        <taxon>Eukaryota</taxon>
        <taxon>Metazoa</taxon>
        <taxon>Spiralia</taxon>
        <taxon>Lophotrochozoa</taxon>
        <taxon>Annelida</taxon>
        <taxon>Polychaeta</taxon>
        <taxon>Sedentaria</taxon>
        <taxon>Canalipalpata</taxon>
        <taxon>Sabellida</taxon>
        <taxon>Oweniida</taxon>
        <taxon>Oweniidae</taxon>
        <taxon>Owenia</taxon>
    </lineage>
</organism>
<comment type="caution">
    <text evidence="1">The sequence shown here is derived from an EMBL/GenBank/DDBJ whole genome shotgun (WGS) entry which is preliminary data.</text>
</comment>
<dbReference type="SUPFAM" id="SSF52799">
    <property type="entry name" value="(Phosphotyrosine protein) phosphatases II"/>
    <property type="match status" value="2"/>
</dbReference>
<dbReference type="InterPro" id="IPR029021">
    <property type="entry name" value="Prot-tyrosine_phosphatase-like"/>
</dbReference>
<dbReference type="EMBL" id="CAIIXF020000005">
    <property type="protein sequence ID" value="CAH1784729.1"/>
    <property type="molecule type" value="Genomic_DNA"/>
</dbReference>
<dbReference type="AlphaFoldDB" id="A0A8J1XFS7"/>
<gene>
    <name evidence="1" type="ORF">OFUS_LOCUS10875</name>
</gene>
<dbReference type="Gene3D" id="3.90.190.10">
    <property type="entry name" value="Protein tyrosine phosphatase superfamily"/>
    <property type="match status" value="2"/>
</dbReference>
<evidence type="ECO:0000313" key="2">
    <source>
        <dbReference type="Proteomes" id="UP000749559"/>
    </source>
</evidence>
<dbReference type="OrthoDB" id="6123911at2759"/>
<accession>A0A8J1XFS7</accession>
<sequence length="452" mass="51023">MLFTKLLSLSAFVTVVMGNFPQRKTWWANHITDDYYTAGRLSARQVKYTYEAGFKSIISIFNFTAGVKSSAIEEFPTTDECMYIAKNLCGMPYAVVLSPGDSWQDISLVERFTAIADQMPKPTLVHCGVGYSSTFTLLNYFANKTKHDPEFTPKIKPDDVFEIGAIHGFDYSDNALKELVSEVTGWNVTDNVTVPDIPMGQGWWHYWHATPVYKDIFMAGQIYATTGANINSTGFRSIINVRKGLTAPDGTLTQEEVTLLNIKDNTGTYVDGGRQTTPRLEASRIDPNISNQYISRLSPINYEMKNLLEFGDDIGYNEELERKTFEDFYTGVKYYHHPTVGQTGFTNETWNNYRADSREAIQRGPVLYHCRTGKRAAVWAILAAADYYSLGLDWAMKRSKELGVPFDDKSPEVALWRSVLIGEYSSGQQALHSSIVPSILSILSLQLLWRFM</sequence>
<name>A0A8J1XFS7_OWEFU</name>